<name>A0A6A3ITU0_9STRA</name>
<dbReference type="EMBL" id="QXFV01002533">
    <property type="protein sequence ID" value="KAE8986479.1"/>
    <property type="molecule type" value="Genomic_DNA"/>
</dbReference>
<evidence type="ECO:0000313" key="4">
    <source>
        <dbReference type="Proteomes" id="UP000429607"/>
    </source>
</evidence>
<protein>
    <submittedName>
        <fullName evidence="3">Uncharacterized protein</fullName>
    </submittedName>
</protein>
<feature type="compositionally biased region" description="Basic and acidic residues" evidence="2">
    <location>
        <begin position="352"/>
        <end position="361"/>
    </location>
</feature>
<evidence type="ECO:0000256" key="1">
    <source>
        <dbReference type="SAM" id="Coils"/>
    </source>
</evidence>
<feature type="region of interest" description="Disordered" evidence="2">
    <location>
        <begin position="32"/>
        <end position="129"/>
    </location>
</feature>
<proteinExistence type="predicted"/>
<feature type="compositionally biased region" description="Basic and acidic residues" evidence="2">
    <location>
        <begin position="197"/>
        <end position="210"/>
    </location>
</feature>
<organism evidence="3 4">
    <name type="scientific">Phytophthora rubi</name>
    <dbReference type="NCBI Taxonomy" id="129364"/>
    <lineage>
        <taxon>Eukaryota</taxon>
        <taxon>Sar</taxon>
        <taxon>Stramenopiles</taxon>
        <taxon>Oomycota</taxon>
        <taxon>Peronosporomycetes</taxon>
        <taxon>Peronosporales</taxon>
        <taxon>Peronosporaceae</taxon>
        <taxon>Phytophthora</taxon>
    </lineage>
</organism>
<sequence length="750" mass="83029">MATFLSGWLPGEIQRKHEHSLIRQFTLYRAHAHTSRPTEHDDREPDHRAGRPQRPWAAGPAKHHADAPAPSEEEGKPPAPASTKNSGDPEGTKDASASKKQHGGGEGIAGFHEACEGRGRSEEATRFQEAHCRCDQDEVEGEEGVRFFEAHAEVQEGDRFLEACAEEALSGEARCQAAPQETGTAKEGPKTPKLPPKRTDVLRPGPHEEVSSDSSDTHIPNPGYVSGGSSPVVDVPQAPRARASTKDHAVSANCATTSPQGRSPSPDPSLQVDYEESEPVVGHEAGEVARSPQLTDEQRVIHPGIPMTPKTEPQVITNAGVDEGVPPELLQPENRQHLADRSRLEASQAVGTKRDREAHAPRTREQLLALRYWTRDEYGEHLRQSRRPGPGAPQCDKCPVVLLSDSGLARQPNETEFEAWLHHLGYPEPEFLKSPFRIDWLAQRRLRFRMAKMIADDTWSNRFFDRHKPMPVVILEEVLQKIQKSWQSQPIEPKSGPGPVSADQVREHAQKRPRGRRSPPRGEPQAPTSYDYSGSPATLPGTGVNRYARSASVASRHGSRGRPHYQAEAAKPAAGVVLDQDAQRRPTGSRPDQEDLLTAVESCQRLLDGPRTEMVTLRARVQDAEARLERLQDVHRDLDCLRDRVWDLPRQLYDEAGRLRTRCSQGEENDALARQSFERHLDWIRTLYDRAGSLEAQEARRVAAPAPAPAPAPAQLPSEELVRMMANAFQQYSATQSAPQAQQPPPGDRA</sequence>
<feature type="compositionally biased region" description="Basic and acidic residues" evidence="2">
    <location>
        <begin position="36"/>
        <end position="49"/>
    </location>
</feature>
<feature type="region of interest" description="Disordered" evidence="2">
    <location>
        <begin position="172"/>
        <end position="298"/>
    </location>
</feature>
<feature type="compositionally biased region" description="Basic and acidic residues" evidence="2">
    <location>
        <begin position="113"/>
        <end position="129"/>
    </location>
</feature>
<evidence type="ECO:0000313" key="3">
    <source>
        <dbReference type="EMBL" id="KAE8986479.1"/>
    </source>
</evidence>
<evidence type="ECO:0000256" key="2">
    <source>
        <dbReference type="SAM" id="MobiDB-lite"/>
    </source>
</evidence>
<feature type="region of interest" description="Disordered" evidence="2">
    <location>
        <begin position="699"/>
        <end position="718"/>
    </location>
</feature>
<reference evidence="3 4" key="1">
    <citation type="submission" date="2018-09" db="EMBL/GenBank/DDBJ databases">
        <title>Genomic investigation of the strawberry pathogen Phytophthora fragariae indicates pathogenicity is determined by transcriptional variation in three key races.</title>
        <authorList>
            <person name="Adams T.M."/>
            <person name="Armitage A.D."/>
            <person name="Sobczyk M.K."/>
            <person name="Bates H.J."/>
            <person name="Dunwell J.M."/>
            <person name="Nellist C.F."/>
            <person name="Harrison R.J."/>
        </authorList>
    </citation>
    <scope>NUCLEOTIDE SEQUENCE [LARGE SCALE GENOMIC DNA]</scope>
    <source>
        <strain evidence="3 4">SCRP249</strain>
    </source>
</reference>
<gene>
    <name evidence="3" type="ORF">PR001_g22591</name>
</gene>
<feature type="region of interest" description="Disordered" evidence="2">
    <location>
        <begin position="486"/>
        <end position="592"/>
    </location>
</feature>
<feature type="compositionally biased region" description="Low complexity" evidence="2">
    <location>
        <begin position="730"/>
        <end position="741"/>
    </location>
</feature>
<comment type="caution">
    <text evidence="3">The sequence shown here is derived from an EMBL/GenBank/DDBJ whole genome shotgun (WGS) entry which is preliminary data.</text>
</comment>
<feature type="region of interest" description="Disordered" evidence="2">
    <location>
        <begin position="727"/>
        <end position="750"/>
    </location>
</feature>
<feature type="compositionally biased region" description="Low complexity" evidence="2">
    <location>
        <begin position="222"/>
        <end position="236"/>
    </location>
</feature>
<feature type="region of interest" description="Disordered" evidence="2">
    <location>
        <begin position="338"/>
        <end position="361"/>
    </location>
</feature>
<dbReference type="Proteomes" id="UP000429607">
    <property type="component" value="Unassembled WGS sequence"/>
</dbReference>
<feature type="compositionally biased region" description="Polar residues" evidence="2">
    <location>
        <begin position="526"/>
        <end position="536"/>
    </location>
</feature>
<feature type="coiled-coil region" evidence="1">
    <location>
        <begin position="614"/>
        <end position="641"/>
    </location>
</feature>
<accession>A0A6A3ITU0</accession>
<dbReference type="AlphaFoldDB" id="A0A6A3ITU0"/>
<feature type="compositionally biased region" description="Polar residues" evidence="2">
    <location>
        <begin position="253"/>
        <end position="263"/>
    </location>
</feature>
<keyword evidence="1" id="KW-0175">Coiled coil</keyword>